<dbReference type="GO" id="GO:0005525">
    <property type="term" value="F:GTP binding"/>
    <property type="evidence" value="ECO:0007669"/>
    <property type="project" value="UniProtKB-KW"/>
</dbReference>
<reference evidence="5 6" key="1">
    <citation type="journal article" date="2015" name="Stand. Genomic Sci.">
        <title>Complete genome sequence of and proposal of Thermofilum uzonense sp. nov. a novel hyperthermophilic crenarchaeon and emended description of the genus Thermofilum.</title>
        <authorList>
            <person name="Toshchakov S.V."/>
            <person name="Korzhenkov A.A."/>
            <person name="Samarov N.I."/>
            <person name="Mazunin I.O."/>
            <person name="Mozhey O.I."/>
            <person name="Shmyr I.S."/>
            <person name="Derbikova K.S."/>
            <person name="Taranov E.A."/>
            <person name="Dominova I.N."/>
            <person name="Bonch-Osmolovskaya E.A."/>
            <person name="Patrushev M.V."/>
            <person name="Podosokorskaya O.A."/>
            <person name="Kublanov I.V."/>
        </authorList>
    </citation>
    <scope>NUCLEOTIDE SEQUENCE [LARGE SCALE GENOMIC DNA]</scope>
    <source>
        <strain evidence="5 6">1807-2</strain>
    </source>
</reference>
<dbReference type="SUPFAM" id="SSF52540">
    <property type="entry name" value="P-loop containing nucleoside triphosphate hydrolases"/>
    <property type="match status" value="1"/>
</dbReference>
<proteinExistence type="inferred from homology"/>
<dbReference type="RefSeq" id="WP_052884647.1">
    <property type="nucleotide sequence ID" value="NZ_CP009961.1"/>
</dbReference>
<dbReference type="Pfam" id="PF03029">
    <property type="entry name" value="ATP_bind_1"/>
    <property type="match status" value="1"/>
</dbReference>
<dbReference type="OrthoDB" id="31092at2157"/>
<name>A0A0F7FI92_9CREN</name>
<protein>
    <recommendedName>
        <fullName evidence="7">GTPase</fullName>
    </recommendedName>
</protein>
<sequence length="249" mass="27746">MKNIVVFLGPAGSGKTSLTAAFGRWLKAKMLIPSTYVNLDPGVEYLPYRPDVDVRDYVTVEKVMQDYKLGPNGALLKSAEIACKHLPEIREKVEKYPSPYVLVDTPGQMELFLYRDFGPRFVEEFREVGYIIGVVILDPTLVAKAHDVVSLKLQAMIVSLRLGIDAIPVVNKADAQTFNPRLLTDAAYLREQLAGTKGLSSEISERILELLDEYRLAIRIPLISSITGQGLEELYDLLHEIFCACGDLT</sequence>
<evidence type="ECO:0000313" key="5">
    <source>
        <dbReference type="EMBL" id="AKG39108.1"/>
    </source>
</evidence>
<evidence type="ECO:0000256" key="3">
    <source>
        <dbReference type="ARBA" id="ARBA00022801"/>
    </source>
</evidence>
<comment type="similarity">
    <text evidence="1">Belongs to the GPN-loop GTPase family.</text>
</comment>
<dbReference type="InterPro" id="IPR004130">
    <property type="entry name" value="Gpn"/>
</dbReference>
<dbReference type="InterPro" id="IPR027417">
    <property type="entry name" value="P-loop_NTPase"/>
</dbReference>
<dbReference type="EMBL" id="CP009961">
    <property type="protein sequence ID" value="AKG39108.1"/>
    <property type="molecule type" value="Genomic_DNA"/>
</dbReference>
<keyword evidence="2" id="KW-0547">Nucleotide-binding</keyword>
<dbReference type="STRING" id="1550241.MA03_07455"/>
<gene>
    <name evidence="5" type="ORF">MA03_07455</name>
</gene>
<dbReference type="HOGENOM" id="CLU_037460_3_0_2"/>
<dbReference type="KEGG" id="thf:MA03_07455"/>
<keyword evidence="3" id="KW-0378">Hydrolase</keyword>
<dbReference type="GO" id="GO:0003924">
    <property type="term" value="F:GTPase activity"/>
    <property type="evidence" value="ECO:0007669"/>
    <property type="project" value="TreeGrafter"/>
</dbReference>
<evidence type="ECO:0000256" key="4">
    <source>
        <dbReference type="ARBA" id="ARBA00023134"/>
    </source>
</evidence>
<dbReference type="PANTHER" id="PTHR21231">
    <property type="entry name" value="XPA-BINDING PROTEIN 1-RELATED"/>
    <property type="match status" value="1"/>
</dbReference>
<evidence type="ECO:0000256" key="2">
    <source>
        <dbReference type="ARBA" id="ARBA00022741"/>
    </source>
</evidence>
<evidence type="ECO:0008006" key="7">
    <source>
        <dbReference type="Google" id="ProtNLM"/>
    </source>
</evidence>
<dbReference type="GeneID" id="25402056"/>
<dbReference type="Proteomes" id="UP000067434">
    <property type="component" value="Chromosome"/>
</dbReference>
<dbReference type="PATRIC" id="fig|1550241.5.peg.1538"/>
<organism evidence="5 6">
    <name type="scientific">Infirmifilum uzonense</name>
    <dbReference type="NCBI Taxonomy" id="1550241"/>
    <lineage>
        <taxon>Archaea</taxon>
        <taxon>Thermoproteota</taxon>
        <taxon>Thermoprotei</taxon>
        <taxon>Thermofilales</taxon>
        <taxon>Thermofilaceae</taxon>
        <taxon>Infirmifilum</taxon>
    </lineage>
</organism>
<keyword evidence="6" id="KW-1185">Reference proteome</keyword>
<keyword evidence="4" id="KW-0342">GTP-binding</keyword>
<dbReference type="AlphaFoldDB" id="A0A0F7FI92"/>
<dbReference type="PANTHER" id="PTHR21231:SF8">
    <property type="entry name" value="GPN-LOOP GTPASE 1"/>
    <property type="match status" value="1"/>
</dbReference>
<evidence type="ECO:0000313" key="6">
    <source>
        <dbReference type="Proteomes" id="UP000067434"/>
    </source>
</evidence>
<accession>A0A0F7FI92</accession>
<dbReference type="Gene3D" id="3.40.50.300">
    <property type="entry name" value="P-loop containing nucleotide triphosphate hydrolases"/>
    <property type="match status" value="1"/>
</dbReference>
<evidence type="ECO:0000256" key="1">
    <source>
        <dbReference type="ARBA" id="ARBA00005290"/>
    </source>
</evidence>